<keyword evidence="2" id="KW-0479">Metal-binding</keyword>
<dbReference type="GO" id="GO:0071555">
    <property type="term" value="P:cell wall organization"/>
    <property type="evidence" value="ECO:0007669"/>
    <property type="project" value="UniProtKB-KW"/>
</dbReference>
<keyword evidence="4" id="KW-0862">Zinc</keyword>
<evidence type="ECO:0000256" key="6">
    <source>
        <dbReference type="ARBA" id="ARBA00023049"/>
    </source>
</evidence>
<dbReference type="GO" id="GO:0008237">
    <property type="term" value="F:metallopeptidase activity"/>
    <property type="evidence" value="ECO:0007669"/>
    <property type="project" value="UniProtKB-KW"/>
</dbReference>
<dbReference type="Pfam" id="PF01427">
    <property type="entry name" value="Peptidase_M15"/>
    <property type="match status" value="1"/>
</dbReference>
<evidence type="ECO:0000256" key="7">
    <source>
        <dbReference type="ARBA" id="ARBA00023316"/>
    </source>
</evidence>
<dbReference type="Gene3D" id="3.30.1380.10">
    <property type="match status" value="1"/>
</dbReference>
<evidence type="ECO:0000256" key="2">
    <source>
        <dbReference type="ARBA" id="ARBA00022723"/>
    </source>
</evidence>
<evidence type="ECO:0000256" key="1">
    <source>
        <dbReference type="ARBA" id="ARBA00022670"/>
    </source>
</evidence>
<dbReference type="CDD" id="cd14840">
    <property type="entry name" value="D-Ala-D-Ala_dipeptidase_Aad"/>
    <property type="match status" value="1"/>
</dbReference>
<feature type="transmembrane region" description="Helical" evidence="8">
    <location>
        <begin position="17"/>
        <end position="35"/>
    </location>
</feature>
<reference evidence="9" key="1">
    <citation type="journal article" date="2015" name="Proc. Natl. Acad. Sci. U.S.A.">
        <title>Networks of energetic and metabolic interactions define dynamics in microbial communities.</title>
        <authorList>
            <person name="Embree M."/>
            <person name="Liu J.K."/>
            <person name="Al-Bassam M.M."/>
            <person name="Zengler K."/>
        </authorList>
    </citation>
    <scope>NUCLEOTIDE SEQUENCE</scope>
</reference>
<dbReference type="SUPFAM" id="SSF55166">
    <property type="entry name" value="Hedgehog/DD-peptidase"/>
    <property type="match status" value="1"/>
</dbReference>
<dbReference type="PANTHER" id="PTHR43126:SF1">
    <property type="entry name" value="D-ALANYL-D-ALANINE DIPEPTIDASE"/>
    <property type="match status" value="1"/>
</dbReference>
<evidence type="ECO:0000256" key="5">
    <source>
        <dbReference type="ARBA" id="ARBA00022997"/>
    </source>
</evidence>
<dbReference type="GO" id="GO:0006508">
    <property type="term" value="P:proteolysis"/>
    <property type="evidence" value="ECO:0007669"/>
    <property type="project" value="UniProtKB-KW"/>
</dbReference>
<keyword evidence="8" id="KW-0472">Membrane</keyword>
<keyword evidence="6" id="KW-0482">Metalloprotease</keyword>
<organism evidence="9">
    <name type="scientific">hydrocarbon metagenome</name>
    <dbReference type="NCBI Taxonomy" id="938273"/>
    <lineage>
        <taxon>unclassified sequences</taxon>
        <taxon>metagenomes</taxon>
        <taxon>ecological metagenomes</taxon>
    </lineage>
</organism>
<dbReference type="InterPro" id="IPR009045">
    <property type="entry name" value="Zn_M74/Hedgehog-like"/>
</dbReference>
<keyword evidence="5" id="KW-0224">Dipeptidase</keyword>
<dbReference type="GO" id="GO:0016805">
    <property type="term" value="F:dipeptidase activity"/>
    <property type="evidence" value="ECO:0007669"/>
    <property type="project" value="UniProtKB-KW"/>
</dbReference>
<proteinExistence type="inferred from homology"/>
<gene>
    <name evidence="9" type="ORF">ASZ90_017660</name>
</gene>
<evidence type="ECO:0000256" key="8">
    <source>
        <dbReference type="SAM" id="Phobius"/>
    </source>
</evidence>
<dbReference type="HAMAP" id="MF_01924">
    <property type="entry name" value="A_A_dipeptidase"/>
    <property type="match status" value="1"/>
</dbReference>
<keyword evidence="8" id="KW-0812">Transmembrane</keyword>
<sequence length="228" mass="26098">MNSQKNSSNTALNTRKLIGVVGGVIISIIILLLWSSDLAVNSSGTSTDMVDLQKYIPGIEVDLKYSSDDNVYGEAIYELQRAYLRRGTAEKLKAAQEELSARGLNLKVWDAYRPPAAQFKLWEIMPDRRFVVDPHEGFSYHSRGVAVDVTLIDEKGRELLMPSGFDEFSARADRDYSDVSSVQMDNAKLLEQIMLDNGFSSIYYEWWHFTDKKRDKYPVLQEDEYEFK</sequence>
<keyword evidence="8" id="KW-1133">Transmembrane helix</keyword>
<evidence type="ECO:0000256" key="4">
    <source>
        <dbReference type="ARBA" id="ARBA00022833"/>
    </source>
</evidence>
<evidence type="ECO:0000313" key="9">
    <source>
        <dbReference type="EMBL" id="KUG04922.1"/>
    </source>
</evidence>
<keyword evidence="3" id="KW-0378">Hydrolase</keyword>
<dbReference type="AlphaFoldDB" id="A0A0W8E8G3"/>
<name>A0A0W8E8G3_9ZZZZ</name>
<dbReference type="EMBL" id="LNQE01001835">
    <property type="protein sequence ID" value="KUG04922.1"/>
    <property type="molecule type" value="Genomic_DNA"/>
</dbReference>
<comment type="caution">
    <text evidence="9">The sequence shown here is derived from an EMBL/GenBank/DDBJ whole genome shotgun (WGS) entry which is preliminary data.</text>
</comment>
<dbReference type="PIRSF" id="PIRSF026671">
    <property type="entry name" value="AA_dipeptidase"/>
    <property type="match status" value="1"/>
</dbReference>
<dbReference type="InterPro" id="IPR000755">
    <property type="entry name" value="A_A_dipeptidase"/>
</dbReference>
<protein>
    <submittedName>
        <fullName evidence="9">D-alanyl-d-alanine dipeptidase</fullName>
    </submittedName>
</protein>
<dbReference type="GO" id="GO:0046872">
    <property type="term" value="F:metal ion binding"/>
    <property type="evidence" value="ECO:0007669"/>
    <property type="project" value="UniProtKB-KW"/>
</dbReference>
<dbReference type="PANTHER" id="PTHR43126">
    <property type="entry name" value="D-ALANYL-D-ALANINE DIPEPTIDASE"/>
    <property type="match status" value="1"/>
</dbReference>
<keyword evidence="1" id="KW-0645">Protease</keyword>
<keyword evidence="7" id="KW-0961">Cell wall biogenesis/degradation</keyword>
<accession>A0A0W8E8G3</accession>
<evidence type="ECO:0000256" key="3">
    <source>
        <dbReference type="ARBA" id="ARBA00022801"/>
    </source>
</evidence>